<dbReference type="EMBL" id="DSDO01000379">
    <property type="protein sequence ID" value="HDR47157.1"/>
    <property type="molecule type" value="Genomic_DNA"/>
</dbReference>
<dbReference type="AlphaFoldDB" id="A0A831LHV5"/>
<evidence type="ECO:0000313" key="4">
    <source>
        <dbReference type="EMBL" id="HDR47157.1"/>
    </source>
</evidence>
<dbReference type="Pfam" id="PF08482">
    <property type="entry name" value="HrpB_C"/>
    <property type="match status" value="1"/>
</dbReference>
<dbReference type="Proteomes" id="UP000886162">
    <property type="component" value="Unassembled WGS sequence"/>
</dbReference>
<organism evidence="4">
    <name type="scientific">Geoalkalibacter subterraneus</name>
    <dbReference type="NCBI Taxonomy" id="483547"/>
    <lineage>
        <taxon>Bacteria</taxon>
        <taxon>Pseudomonadati</taxon>
        <taxon>Thermodesulfobacteriota</taxon>
        <taxon>Desulfuromonadia</taxon>
        <taxon>Desulfuromonadales</taxon>
        <taxon>Geoalkalibacteraceae</taxon>
        <taxon>Geoalkalibacter</taxon>
    </lineage>
</organism>
<proteinExistence type="predicted"/>
<dbReference type="GO" id="GO:0004386">
    <property type="term" value="F:helicase activity"/>
    <property type="evidence" value="ECO:0007669"/>
    <property type="project" value="UniProtKB-KW"/>
</dbReference>
<evidence type="ECO:0000256" key="2">
    <source>
        <dbReference type="ARBA" id="ARBA00022806"/>
    </source>
</evidence>
<name>A0A831LHV5_9BACT</name>
<gene>
    <name evidence="4" type="ORF">ENN94_05580</name>
</gene>
<keyword evidence="2" id="KW-0547">Nucleotide-binding</keyword>
<feature type="domain" description="ATP-dependent RNA helicase HrpB C-terminal" evidence="3">
    <location>
        <begin position="195"/>
        <end position="327"/>
    </location>
</feature>
<dbReference type="GO" id="GO:0016787">
    <property type="term" value="F:hydrolase activity"/>
    <property type="evidence" value="ECO:0007669"/>
    <property type="project" value="UniProtKB-KW"/>
</dbReference>
<sequence>MTGQLKIVEKGPLTTDCSGEVLAFAYPDRIARKRLNDDLRFLLSSGQEVSFAYPEPLSHCSYLVVAGITGGRHRSRVRLAAVYSECSLREQFGAFLKREQEVFWDQKSAVVVARERLMLDCLTLEEGALKEPPPKALAAAWLEGIDRVGQELLPWSDNVRQWCCRVEFIRNHNLVEKDEWPACDDKSLLDDLENWLAPHLGRIRNREGLARLDLGALLRDRLTWPQRQELERLAPFAFNLPSGRRVRLDYRAGPVPVLAARVQELFGCRETPRVGGGCIPVLVQILSPGRRPVQVTDDLAGFWQGSYREVRKAMRGRYPKHAWPEEPWLI</sequence>
<keyword evidence="2" id="KW-0067">ATP-binding</keyword>
<comment type="caution">
    <text evidence="4">The sequence shown here is derived from an EMBL/GenBank/DDBJ whole genome shotgun (WGS) entry which is preliminary data.</text>
</comment>
<accession>A0A831LHV5</accession>
<keyword evidence="1" id="KW-0378">Hydrolase</keyword>
<dbReference type="PANTHER" id="PTHR43519:SF1">
    <property type="entry name" value="ATP-DEPENDENT RNA HELICASE HRPB"/>
    <property type="match status" value="1"/>
</dbReference>
<evidence type="ECO:0000259" key="3">
    <source>
        <dbReference type="Pfam" id="PF08482"/>
    </source>
</evidence>
<reference evidence="4" key="1">
    <citation type="journal article" date="2020" name="mSystems">
        <title>Genome- and Community-Level Interaction Insights into Carbon Utilization and Element Cycling Functions of Hydrothermarchaeota in Hydrothermal Sediment.</title>
        <authorList>
            <person name="Zhou Z."/>
            <person name="Liu Y."/>
            <person name="Xu W."/>
            <person name="Pan J."/>
            <person name="Luo Z.H."/>
            <person name="Li M."/>
        </authorList>
    </citation>
    <scope>NUCLEOTIDE SEQUENCE [LARGE SCALE GENOMIC DNA]</scope>
    <source>
        <strain evidence="4">SpSt-1220</strain>
    </source>
</reference>
<dbReference type="PANTHER" id="PTHR43519">
    <property type="entry name" value="ATP-DEPENDENT RNA HELICASE HRPB"/>
    <property type="match status" value="1"/>
</dbReference>
<protein>
    <recommendedName>
        <fullName evidence="3">ATP-dependent RNA helicase HrpB C-terminal domain-containing protein</fullName>
    </recommendedName>
</protein>
<dbReference type="InterPro" id="IPR013689">
    <property type="entry name" value="RNA_helicase_ATP-dep_HrpB_C"/>
</dbReference>
<keyword evidence="2" id="KW-0347">Helicase</keyword>
<evidence type="ECO:0000256" key="1">
    <source>
        <dbReference type="ARBA" id="ARBA00022801"/>
    </source>
</evidence>